<dbReference type="PANTHER" id="PTHR30213:SF1">
    <property type="entry name" value="INNER MEMBRANE PROTEIN YHJD"/>
    <property type="match status" value="1"/>
</dbReference>
<evidence type="ECO:0000256" key="4">
    <source>
        <dbReference type="ARBA" id="ARBA00022989"/>
    </source>
</evidence>
<comment type="caution">
    <text evidence="7">The sequence shown here is derived from an EMBL/GenBank/DDBJ whole genome shotgun (WGS) entry which is preliminary data.</text>
</comment>
<evidence type="ECO:0000313" key="7">
    <source>
        <dbReference type="EMBL" id="PXW96621.1"/>
    </source>
</evidence>
<accession>A0A318HBZ1</accession>
<dbReference type="NCBIfam" id="TIGR00765">
    <property type="entry name" value="yihY_not_rbn"/>
    <property type="match status" value="1"/>
</dbReference>
<evidence type="ECO:0000256" key="2">
    <source>
        <dbReference type="ARBA" id="ARBA00022475"/>
    </source>
</evidence>
<keyword evidence="2" id="KW-1003">Cell membrane</keyword>
<organism evidence="7 8">
    <name type="scientific">Sphaerotilus hippei</name>
    <dbReference type="NCBI Taxonomy" id="744406"/>
    <lineage>
        <taxon>Bacteria</taxon>
        <taxon>Pseudomonadati</taxon>
        <taxon>Pseudomonadota</taxon>
        <taxon>Betaproteobacteria</taxon>
        <taxon>Burkholderiales</taxon>
        <taxon>Sphaerotilaceae</taxon>
        <taxon>Sphaerotilus</taxon>
    </lineage>
</organism>
<dbReference type="RefSeq" id="WP_245909466.1">
    <property type="nucleotide sequence ID" value="NZ_QJJS01000006.1"/>
</dbReference>
<gene>
    <name evidence="7" type="ORF">C7444_106142</name>
</gene>
<dbReference type="PIRSF" id="PIRSF035875">
    <property type="entry name" value="RNase_BN"/>
    <property type="match status" value="1"/>
</dbReference>
<reference evidence="7 8" key="1">
    <citation type="submission" date="2018-05" db="EMBL/GenBank/DDBJ databases">
        <title>Genomic Encyclopedia of Type Strains, Phase IV (KMG-IV): sequencing the most valuable type-strain genomes for metagenomic binning, comparative biology and taxonomic classification.</title>
        <authorList>
            <person name="Goeker M."/>
        </authorList>
    </citation>
    <scope>NUCLEOTIDE SEQUENCE [LARGE SCALE GENOMIC DNA]</scope>
    <source>
        <strain evidence="7 8">DSM 566</strain>
    </source>
</reference>
<protein>
    <submittedName>
        <fullName evidence="7">Membrane protein</fullName>
    </submittedName>
</protein>
<dbReference type="Pfam" id="PF03631">
    <property type="entry name" value="Virul_fac_BrkB"/>
    <property type="match status" value="1"/>
</dbReference>
<evidence type="ECO:0000256" key="1">
    <source>
        <dbReference type="ARBA" id="ARBA00004651"/>
    </source>
</evidence>
<feature type="transmembrane region" description="Helical" evidence="6">
    <location>
        <begin position="35"/>
        <end position="58"/>
    </location>
</feature>
<name>A0A318HBZ1_9BURK</name>
<dbReference type="EMBL" id="QJJS01000006">
    <property type="protein sequence ID" value="PXW96621.1"/>
    <property type="molecule type" value="Genomic_DNA"/>
</dbReference>
<evidence type="ECO:0000313" key="8">
    <source>
        <dbReference type="Proteomes" id="UP000247811"/>
    </source>
</evidence>
<evidence type="ECO:0000256" key="3">
    <source>
        <dbReference type="ARBA" id="ARBA00022692"/>
    </source>
</evidence>
<feature type="transmembrane region" description="Helical" evidence="6">
    <location>
        <begin position="190"/>
        <end position="208"/>
    </location>
</feature>
<evidence type="ECO:0000256" key="5">
    <source>
        <dbReference type="ARBA" id="ARBA00023136"/>
    </source>
</evidence>
<dbReference type="InterPro" id="IPR017039">
    <property type="entry name" value="Virul_fac_BrkB"/>
</dbReference>
<dbReference type="AlphaFoldDB" id="A0A318HBZ1"/>
<feature type="transmembrane region" description="Helical" evidence="6">
    <location>
        <begin position="246"/>
        <end position="271"/>
    </location>
</feature>
<dbReference type="Proteomes" id="UP000247811">
    <property type="component" value="Unassembled WGS sequence"/>
</dbReference>
<keyword evidence="3 6" id="KW-0812">Transmembrane</keyword>
<feature type="transmembrane region" description="Helical" evidence="6">
    <location>
        <begin position="147"/>
        <end position="170"/>
    </location>
</feature>
<sequence>MPSNTPMTWTRFCAISHRAARAWVDDRASSMGAALAYYALFSLAPLLLIVVSVAALVFDAQAARHEVVARLRELVGPAGAAAAQGVIEGVDWPRGSWPVSLLGVGLVLAGATTVLTELQGALDLIWRAPPAPRQGVWRLIRARVLSFVLILGAGLLLLMLLLTGTAVAALRRWWSPLPGPWPLLIEVIDFSTSFALLSLLFAMIYKLMPRVPVAWSDVRVGALVTALLFSAGRTLLGLYLGHSAVASGFGAAGSVVALLVWIYGSAQIFLLGAEFTRAWADEDRSAQNKRDRSDEEAIP</sequence>
<dbReference type="GO" id="GO:0005886">
    <property type="term" value="C:plasma membrane"/>
    <property type="evidence" value="ECO:0007669"/>
    <property type="project" value="UniProtKB-SubCell"/>
</dbReference>
<dbReference type="PANTHER" id="PTHR30213">
    <property type="entry name" value="INNER MEMBRANE PROTEIN YHJD"/>
    <property type="match status" value="1"/>
</dbReference>
<feature type="transmembrane region" description="Helical" evidence="6">
    <location>
        <begin position="220"/>
        <end position="240"/>
    </location>
</feature>
<keyword evidence="8" id="KW-1185">Reference proteome</keyword>
<comment type="subcellular location">
    <subcellularLocation>
        <location evidence="1">Cell membrane</location>
        <topology evidence="1">Multi-pass membrane protein</topology>
    </subcellularLocation>
</comment>
<proteinExistence type="predicted"/>
<keyword evidence="4 6" id="KW-1133">Transmembrane helix</keyword>
<keyword evidence="5 6" id="KW-0472">Membrane</keyword>
<evidence type="ECO:0000256" key="6">
    <source>
        <dbReference type="SAM" id="Phobius"/>
    </source>
</evidence>